<dbReference type="GO" id="GO:0008381">
    <property type="term" value="F:mechanosensitive monoatomic ion channel activity"/>
    <property type="evidence" value="ECO:0007669"/>
    <property type="project" value="UniProtKB-ARBA"/>
</dbReference>
<feature type="domain" description="Cyclic nucleotide-binding" evidence="7">
    <location>
        <begin position="346"/>
        <end position="467"/>
    </location>
</feature>
<dbReference type="SUPFAM" id="SSF51206">
    <property type="entry name" value="cAMP-binding domain-like"/>
    <property type="match status" value="1"/>
</dbReference>
<dbReference type="CDD" id="cd00038">
    <property type="entry name" value="CAP_ED"/>
    <property type="match status" value="1"/>
</dbReference>
<dbReference type="InterPro" id="IPR011066">
    <property type="entry name" value="MscS_channel_C_sf"/>
</dbReference>
<dbReference type="PANTHER" id="PTHR30566">
    <property type="entry name" value="YNAI-RELATED MECHANOSENSITIVE ION CHANNEL"/>
    <property type="match status" value="1"/>
</dbReference>
<feature type="transmembrane region" description="Helical" evidence="6">
    <location>
        <begin position="38"/>
        <end position="59"/>
    </location>
</feature>
<dbReference type="EMBL" id="SDKK01000001">
    <property type="protein sequence ID" value="TYC62114.1"/>
    <property type="molecule type" value="Genomic_DNA"/>
</dbReference>
<feature type="transmembrane region" description="Helical" evidence="6">
    <location>
        <begin position="99"/>
        <end position="118"/>
    </location>
</feature>
<sequence>MLIPFLSTEAPFAILLMILSGALIIRPLIAWRRSLMNTGVFFVACLLGDLLAGLLEGYMQPAALRWLREMSIFGEGLAVIRYLGLALFNVVLPRMRVHISGILADILVIIGYVAWGFLRLNLAGMEFSHLFATSAVLTAVVAISMQDTLGNLLGGLALQMDNSLEIGDWIQMDDLGGRVSDIQWRYTAIVTRSGERVVIPNSHLMKNRYSVLCNKRQAVPQQRRSISFNIDLSVPPARVSAAILQDIQTARIPNLSLEPQPQCLLLDFGPGFARYALRYWLVDPGPDEVTDSDVRHHVLAALQREGIRLAVSDQTIHLVQEGEAHREEVRARELNRRLQAISQIDLFSRLSEAEQLELARRLVNAPFARGDIVTRQGAIAHWLYIIVSGEAEAWWQPPDGGQQRLLEKRGPGSLFGELGLMTGAPRRATVIATSDMEAYRLDKAGFEHIIRARPELAEGISAILERRLSHFQALETGYAEDKPGHSASQGSEVAALGKKIREFFGL</sequence>
<evidence type="ECO:0000259" key="7">
    <source>
        <dbReference type="PROSITE" id="PS50042"/>
    </source>
</evidence>
<feature type="transmembrane region" description="Helical" evidence="6">
    <location>
        <begin position="12"/>
        <end position="31"/>
    </location>
</feature>
<dbReference type="SMART" id="SM00100">
    <property type="entry name" value="cNMP"/>
    <property type="match status" value="1"/>
</dbReference>
<dbReference type="SUPFAM" id="SSF82689">
    <property type="entry name" value="Mechanosensitive channel protein MscS (YggB), C-terminal domain"/>
    <property type="match status" value="1"/>
</dbReference>
<protein>
    <submittedName>
        <fullName evidence="8">Mechanosensitive ion channel</fullName>
    </submittedName>
</protein>
<dbReference type="Gene3D" id="2.30.30.60">
    <property type="match status" value="1"/>
</dbReference>
<dbReference type="InterPro" id="IPR014710">
    <property type="entry name" value="RmlC-like_jellyroll"/>
</dbReference>
<evidence type="ECO:0000256" key="2">
    <source>
        <dbReference type="ARBA" id="ARBA00022475"/>
    </source>
</evidence>
<dbReference type="InterPro" id="IPR006685">
    <property type="entry name" value="MscS_channel_2nd"/>
</dbReference>
<dbReference type="AlphaFoldDB" id="A0A6C2D878"/>
<name>A0A6C2D878_9RHOO</name>
<feature type="transmembrane region" description="Helical" evidence="6">
    <location>
        <begin position="71"/>
        <end position="92"/>
    </location>
</feature>
<evidence type="ECO:0000256" key="3">
    <source>
        <dbReference type="ARBA" id="ARBA00022692"/>
    </source>
</evidence>
<dbReference type="Pfam" id="PF00027">
    <property type="entry name" value="cNMP_binding"/>
    <property type="match status" value="1"/>
</dbReference>
<dbReference type="SUPFAM" id="SSF50182">
    <property type="entry name" value="Sm-like ribonucleoproteins"/>
    <property type="match status" value="1"/>
</dbReference>
<evidence type="ECO:0000256" key="5">
    <source>
        <dbReference type="ARBA" id="ARBA00023136"/>
    </source>
</evidence>
<dbReference type="Gene3D" id="2.60.120.10">
    <property type="entry name" value="Jelly Rolls"/>
    <property type="match status" value="1"/>
</dbReference>
<evidence type="ECO:0000256" key="4">
    <source>
        <dbReference type="ARBA" id="ARBA00022989"/>
    </source>
</evidence>
<comment type="subcellular location">
    <subcellularLocation>
        <location evidence="1">Cell membrane</location>
        <topology evidence="1">Multi-pass membrane protein</topology>
    </subcellularLocation>
</comment>
<evidence type="ECO:0000313" key="8">
    <source>
        <dbReference type="EMBL" id="TYC62114.1"/>
    </source>
</evidence>
<evidence type="ECO:0000256" key="1">
    <source>
        <dbReference type="ARBA" id="ARBA00004651"/>
    </source>
</evidence>
<keyword evidence="3 6" id="KW-0812">Transmembrane</keyword>
<dbReference type="InterPro" id="IPR018490">
    <property type="entry name" value="cNMP-bd_dom_sf"/>
</dbReference>
<dbReference type="Proteomes" id="UP000389128">
    <property type="component" value="Unassembled WGS sequence"/>
</dbReference>
<keyword evidence="4 6" id="KW-1133">Transmembrane helix</keyword>
<gene>
    <name evidence="8" type="ORF">ETQ85_00710</name>
</gene>
<keyword evidence="2" id="KW-1003">Cell membrane</keyword>
<organism evidence="8 9">
    <name type="scientific">Zoogloea oleivorans</name>
    <dbReference type="NCBI Taxonomy" id="1552750"/>
    <lineage>
        <taxon>Bacteria</taxon>
        <taxon>Pseudomonadati</taxon>
        <taxon>Pseudomonadota</taxon>
        <taxon>Betaproteobacteria</taxon>
        <taxon>Rhodocyclales</taxon>
        <taxon>Zoogloeaceae</taxon>
        <taxon>Zoogloea</taxon>
    </lineage>
</organism>
<dbReference type="RefSeq" id="WP_148577204.1">
    <property type="nucleotide sequence ID" value="NZ_JAVEUW010000065.1"/>
</dbReference>
<keyword evidence="5 6" id="KW-0472">Membrane</keyword>
<dbReference type="InterPro" id="IPR010920">
    <property type="entry name" value="LSM_dom_sf"/>
</dbReference>
<dbReference type="PROSITE" id="PS50042">
    <property type="entry name" value="CNMP_BINDING_3"/>
    <property type="match status" value="1"/>
</dbReference>
<dbReference type="InterPro" id="IPR023408">
    <property type="entry name" value="MscS_beta-dom_sf"/>
</dbReference>
<accession>A0A6C2D878</accession>
<proteinExistence type="predicted"/>
<keyword evidence="9" id="KW-1185">Reference proteome</keyword>
<reference evidence="8 9" key="1">
    <citation type="submission" date="2019-01" db="EMBL/GenBank/DDBJ databases">
        <title>Zoogloea oleivorans genome sequencing and assembly.</title>
        <authorList>
            <person name="Tancsics A."/>
            <person name="Farkas M."/>
            <person name="Kriszt B."/>
            <person name="Maroti G."/>
            <person name="Horvath B."/>
        </authorList>
    </citation>
    <scope>NUCLEOTIDE SEQUENCE [LARGE SCALE GENOMIC DNA]</scope>
    <source>
        <strain evidence="8 9">Buc</strain>
    </source>
</reference>
<dbReference type="GO" id="GO:0005886">
    <property type="term" value="C:plasma membrane"/>
    <property type="evidence" value="ECO:0007669"/>
    <property type="project" value="UniProtKB-SubCell"/>
</dbReference>
<dbReference type="Pfam" id="PF00924">
    <property type="entry name" value="MS_channel_2nd"/>
    <property type="match status" value="1"/>
</dbReference>
<dbReference type="OrthoDB" id="9769739at2"/>
<comment type="caution">
    <text evidence="8">The sequence shown here is derived from an EMBL/GenBank/DDBJ whole genome shotgun (WGS) entry which is preliminary data.</text>
</comment>
<evidence type="ECO:0000256" key="6">
    <source>
        <dbReference type="SAM" id="Phobius"/>
    </source>
</evidence>
<evidence type="ECO:0000313" key="9">
    <source>
        <dbReference type="Proteomes" id="UP000389128"/>
    </source>
</evidence>
<dbReference type="InterPro" id="IPR000595">
    <property type="entry name" value="cNMP-bd_dom"/>
</dbReference>
<dbReference type="PANTHER" id="PTHR30566:SF5">
    <property type="entry name" value="MECHANOSENSITIVE ION CHANNEL PROTEIN 1, MITOCHONDRIAL-RELATED"/>
    <property type="match status" value="1"/>
</dbReference>